<feature type="compositionally biased region" description="Polar residues" evidence="6">
    <location>
        <begin position="104"/>
        <end position="124"/>
    </location>
</feature>
<dbReference type="RefSeq" id="XP_060282346.1">
    <property type="nucleotide sequence ID" value="XM_060426122.1"/>
</dbReference>
<evidence type="ECO:0000313" key="8">
    <source>
        <dbReference type="EMBL" id="KAK1766133.1"/>
    </source>
</evidence>
<evidence type="ECO:0000256" key="2">
    <source>
        <dbReference type="ARBA" id="ARBA00023015"/>
    </source>
</evidence>
<gene>
    <name evidence="8" type="ORF">QBC33DRAFT_516042</name>
</gene>
<dbReference type="InterPro" id="IPR051027">
    <property type="entry name" value="bZIP_transcription_factors"/>
</dbReference>
<name>A0AAJ0BX65_9PEZI</name>
<dbReference type="GeneID" id="85309309"/>
<keyword evidence="3" id="KW-0804">Transcription</keyword>
<feature type="compositionally biased region" description="Basic residues" evidence="6">
    <location>
        <begin position="147"/>
        <end position="157"/>
    </location>
</feature>
<protein>
    <recommendedName>
        <fullName evidence="7">BZIP domain-containing protein</fullName>
    </recommendedName>
</protein>
<dbReference type="GO" id="GO:0005634">
    <property type="term" value="C:nucleus"/>
    <property type="evidence" value="ECO:0007669"/>
    <property type="project" value="UniProtKB-SubCell"/>
</dbReference>
<dbReference type="Gene3D" id="1.20.5.170">
    <property type="match status" value="1"/>
</dbReference>
<evidence type="ECO:0000256" key="5">
    <source>
        <dbReference type="SAM" id="Coils"/>
    </source>
</evidence>
<keyword evidence="9" id="KW-1185">Reference proteome</keyword>
<dbReference type="EMBL" id="MU839012">
    <property type="protein sequence ID" value="KAK1766133.1"/>
    <property type="molecule type" value="Genomic_DNA"/>
</dbReference>
<feature type="domain" description="BZIP" evidence="7">
    <location>
        <begin position="165"/>
        <end position="228"/>
    </location>
</feature>
<feature type="region of interest" description="Disordered" evidence="6">
    <location>
        <begin position="102"/>
        <end position="167"/>
    </location>
</feature>
<keyword evidence="5" id="KW-0175">Coiled coil</keyword>
<keyword evidence="4" id="KW-0539">Nucleus</keyword>
<feature type="coiled-coil region" evidence="5">
    <location>
        <begin position="190"/>
        <end position="217"/>
    </location>
</feature>
<keyword evidence="2" id="KW-0805">Transcription regulation</keyword>
<comment type="subcellular location">
    <subcellularLocation>
        <location evidence="1">Nucleus</location>
    </subcellularLocation>
</comment>
<dbReference type="PROSITE" id="PS00036">
    <property type="entry name" value="BZIP_BASIC"/>
    <property type="match status" value="1"/>
</dbReference>
<dbReference type="SUPFAM" id="SSF57959">
    <property type="entry name" value="Leucine zipper domain"/>
    <property type="match status" value="1"/>
</dbReference>
<accession>A0AAJ0BX65</accession>
<evidence type="ECO:0000256" key="6">
    <source>
        <dbReference type="SAM" id="MobiDB-lite"/>
    </source>
</evidence>
<evidence type="ECO:0000313" key="9">
    <source>
        <dbReference type="Proteomes" id="UP001244011"/>
    </source>
</evidence>
<proteinExistence type="predicted"/>
<evidence type="ECO:0000256" key="1">
    <source>
        <dbReference type="ARBA" id="ARBA00004123"/>
    </source>
</evidence>
<evidence type="ECO:0000256" key="3">
    <source>
        <dbReference type="ARBA" id="ARBA00023163"/>
    </source>
</evidence>
<dbReference type="AlphaFoldDB" id="A0AAJ0BX65"/>
<reference evidence="8" key="1">
    <citation type="submission" date="2023-06" db="EMBL/GenBank/DDBJ databases">
        <title>Genome-scale phylogeny and comparative genomics of the fungal order Sordariales.</title>
        <authorList>
            <consortium name="Lawrence Berkeley National Laboratory"/>
            <person name="Hensen N."/>
            <person name="Bonometti L."/>
            <person name="Westerberg I."/>
            <person name="Brannstrom I.O."/>
            <person name="Guillou S."/>
            <person name="Cros-Aarteil S."/>
            <person name="Calhoun S."/>
            <person name="Haridas S."/>
            <person name="Kuo A."/>
            <person name="Mondo S."/>
            <person name="Pangilinan J."/>
            <person name="Riley R."/>
            <person name="Labutti K."/>
            <person name="Andreopoulos B."/>
            <person name="Lipzen A."/>
            <person name="Chen C."/>
            <person name="Yanf M."/>
            <person name="Daum C."/>
            <person name="Ng V."/>
            <person name="Clum A."/>
            <person name="Steindorff A."/>
            <person name="Ohm R."/>
            <person name="Martin F."/>
            <person name="Silar P."/>
            <person name="Natvig D."/>
            <person name="Lalanne C."/>
            <person name="Gautier V."/>
            <person name="Ament-Velasquez S.L."/>
            <person name="Kruys A."/>
            <person name="Hutchinson M.I."/>
            <person name="Powell A.J."/>
            <person name="Barry K."/>
            <person name="Miller A.N."/>
            <person name="Grigoriev I.V."/>
            <person name="Debuchy R."/>
            <person name="Gladieux P."/>
            <person name="Thoren M.H."/>
            <person name="Johannesson H."/>
        </authorList>
    </citation>
    <scope>NUCLEOTIDE SEQUENCE</scope>
    <source>
        <strain evidence="8">8032-3</strain>
    </source>
</reference>
<dbReference type="GO" id="GO:0003700">
    <property type="term" value="F:DNA-binding transcription factor activity"/>
    <property type="evidence" value="ECO:0007669"/>
    <property type="project" value="InterPro"/>
</dbReference>
<evidence type="ECO:0000259" key="7">
    <source>
        <dbReference type="PROSITE" id="PS50217"/>
    </source>
</evidence>
<evidence type="ECO:0000256" key="4">
    <source>
        <dbReference type="ARBA" id="ARBA00023242"/>
    </source>
</evidence>
<dbReference type="InterPro" id="IPR004827">
    <property type="entry name" value="bZIP"/>
</dbReference>
<dbReference type="Pfam" id="PF00170">
    <property type="entry name" value="bZIP_1"/>
    <property type="match status" value="1"/>
</dbReference>
<dbReference type="InterPro" id="IPR046347">
    <property type="entry name" value="bZIP_sf"/>
</dbReference>
<dbReference type="Proteomes" id="UP001244011">
    <property type="component" value="Unassembled WGS sequence"/>
</dbReference>
<sequence>MDSPSHFFNDCLGLSDGDSYPGTFDNDRAAAYDQHRVKLYNDKLLIGDSPLSRTPKSQVPRSSMWGRIHTTDMEGAVPDTQPLYIDPSLYSANDSITALPLQAEESSATPESQPSMRRPSSTNSDFRRASKSGSSLTDLTPPDNPPPKKRKPRKTKRAANMPKDEEKRVKFLERNRIAASKCREKKKQFVSELEDTKIDLEAQHAQLQLEYNSLLSEVSGLKHRLMAHAKCNDPNIDSWLSNEARRFVQTTTDLFGPYQGPSSHSSHTRNHSTASSRQSVSFNPLDTGDRRDSIAYSQASPTDMVFPPIGSPKLKTEMSMNYDHMPDNLFNSEQ</sequence>
<dbReference type="PANTHER" id="PTHR19304">
    <property type="entry name" value="CYCLIC-AMP RESPONSE ELEMENT BINDING PROTEIN"/>
    <property type="match status" value="1"/>
</dbReference>
<dbReference type="CDD" id="cd14687">
    <property type="entry name" value="bZIP_ATF2"/>
    <property type="match status" value="1"/>
</dbReference>
<comment type="caution">
    <text evidence="8">The sequence shown here is derived from an EMBL/GenBank/DDBJ whole genome shotgun (WGS) entry which is preliminary data.</text>
</comment>
<organism evidence="8 9">
    <name type="scientific">Phialemonium atrogriseum</name>
    <dbReference type="NCBI Taxonomy" id="1093897"/>
    <lineage>
        <taxon>Eukaryota</taxon>
        <taxon>Fungi</taxon>
        <taxon>Dikarya</taxon>
        <taxon>Ascomycota</taxon>
        <taxon>Pezizomycotina</taxon>
        <taxon>Sordariomycetes</taxon>
        <taxon>Sordariomycetidae</taxon>
        <taxon>Cephalothecales</taxon>
        <taxon>Cephalothecaceae</taxon>
        <taxon>Phialemonium</taxon>
    </lineage>
</organism>
<feature type="region of interest" description="Disordered" evidence="6">
    <location>
        <begin position="253"/>
        <end position="311"/>
    </location>
</feature>
<dbReference type="PROSITE" id="PS50217">
    <property type="entry name" value="BZIP"/>
    <property type="match status" value="1"/>
</dbReference>
<dbReference type="SMART" id="SM00338">
    <property type="entry name" value="BRLZ"/>
    <property type="match status" value="1"/>
</dbReference>